<accession>A0AAV5RIK3</accession>
<feature type="region of interest" description="Disordered" evidence="1">
    <location>
        <begin position="1267"/>
        <end position="1299"/>
    </location>
</feature>
<sequence length="1431" mass="166153">MSSDFSIADLARPFKELKDDSRIVELHSDELSSLESPKIYIPVNPKDKSLYTFDKHWKHVRVRFSKENRDKVQLLWNTRFRTLALDNIISNYDATLREELSTRSKYTPEEAKLGKRLSKYDTECRRVAKDSVYHEKRKAKQQRWWLLRKARLQMEADKLRDTTVPEEPAVPNVPREVQFTREASSHPVVTSTDGNESHSEDQTPDNESVTTNDAGNNEPEFLDRDSLDTEPNNDNYYDYNDDYGDGMDMDGQNSPPRLDALTHLSVSATERSVNDRQAPPEPVPITDDYNEEEDLYVVSEEDLYAVSEEDLYAVSEEDENDSDVEDSDIGDGLQFLDENDLTDFSDFYDSDNDSISPERDTTAAFTRGTTPPGMRYCTGHTFDRFGIRERHAEKFCKISTIEHQFLDAGNAMSVRQAIRCLIGTFTEETAADDSCFTIENQKSAISTIGSRTRRIEEYRINIEDLVNTSSESDMLAFAQEILMDNIYRFPYEFRFQRRNSFISENKVSLYFSCCNFERFKEVDRQTYDFEKRGPRAFTPLKCEGYIRFTFSNVVPILVIKHIHRHHMSNRVPRLPNHTQEAIEKSVKASIEQGRVFVIPKKPTVDMIVHKIPGAEYSTVSRIYDKLVNAEFITDRSDFRSLIKFCENHSEDYAYFTFYSEMHLGVAIILRKVMTELSSMPRIESVSLSSIYNISKHRCEMLVANAAVDHIGIPFGYMFVNRIDKVQDSLGKLGYAKRMHPLPQCNVSASINDAMRTIFCRNDKVILTACFLMLFYGTYQDMGILQSEDGKHIKLTPLNQNVSHEFADESICRMDARETYGFFSHHENRSSKAFPGIKIGLFTCDKDQGQLGMIETIFPESLISICSSSNRKSLLMRSTRMKTNTSSPSLAFFFRGEFPSFMKKYSPSLFSNSELHLPENCPNKEPAGLFPNFPCATCNFEEYSNWLEEPLTFKKSSDDSSSVSEDNEESVYFTDLWDIWQGHSRCHPFIPQRFSRIKKLNSGDFFNARYYSADELYELAVCEIVEFCLSNRLLRLLESLYKNWYEKSLFCRWSQCFLPVYNSFTSVTISEGINKFYKNTLARSRSTMRLDKIMWIDYNTLYRQHIRILGYLSTAIKEHSYEEVYEYLQESWIKRRWAIIRTLKKNAYNASRESEPQYQRDCVMYATNALTFQCGCFEYKRDNIHMCSHIMKCIDIASFRGLNTLDVKLNLRARPSPPFYVTESFYNNNRMYREYIWDKLTYKSSFYAFWESVGRDIISKKGGREVILPPPNRIAETTWRPRQKKPTQQSDSNADDNSQESLHSFVARQLREVLLCEYLNTHKSPTKDDGTVIMEAYFSRLVGILQSVLENENRNSTTSSSDTQSTSDTEMSPFELESKIQILDKAIQDNFFNNFAIKRGVPLDETTLDLLRRYQSSSLYKNTPNGHIMARR</sequence>
<protein>
    <recommendedName>
        <fullName evidence="4">SWIM-type domain-containing protein</fullName>
    </recommendedName>
</protein>
<evidence type="ECO:0000256" key="1">
    <source>
        <dbReference type="SAM" id="MobiDB-lite"/>
    </source>
</evidence>
<evidence type="ECO:0008006" key="4">
    <source>
        <dbReference type="Google" id="ProtNLM"/>
    </source>
</evidence>
<evidence type="ECO:0000313" key="2">
    <source>
        <dbReference type="EMBL" id="GMM50922.1"/>
    </source>
</evidence>
<dbReference type="EMBL" id="BTGC01000003">
    <property type="protein sequence ID" value="GMM50922.1"/>
    <property type="molecule type" value="Genomic_DNA"/>
</dbReference>
<reference evidence="2 3" key="1">
    <citation type="journal article" date="2023" name="Elife">
        <title>Identification of key yeast species and microbe-microbe interactions impacting larval growth of Drosophila in the wild.</title>
        <authorList>
            <person name="Mure A."/>
            <person name="Sugiura Y."/>
            <person name="Maeda R."/>
            <person name="Honda K."/>
            <person name="Sakurai N."/>
            <person name="Takahashi Y."/>
            <person name="Watada M."/>
            <person name="Katoh T."/>
            <person name="Gotoh A."/>
            <person name="Gotoh Y."/>
            <person name="Taniguchi I."/>
            <person name="Nakamura K."/>
            <person name="Hayashi T."/>
            <person name="Katayama T."/>
            <person name="Uemura T."/>
            <person name="Hattori Y."/>
        </authorList>
    </citation>
    <scope>NUCLEOTIDE SEQUENCE [LARGE SCALE GENOMIC DNA]</scope>
    <source>
        <strain evidence="2 3">SB-73</strain>
    </source>
</reference>
<feature type="compositionally biased region" description="Polar residues" evidence="1">
    <location>
        <begin position="205"/>
        <end position="215"/>
    </location>
</feature>
<keyword evidence="3" id="KW-1185">Reference proteome</keyword>
<gene>
    <name evidence="2" type="ORF">DASB73_018800</name>
</gene>
<proteinExistence type="predicted"/>
<comment type="caution">
    <text evidence="2">The sequence shown here is derived from an EMBL/GenBank/DDBJ whole genome shotgun (WGS) entry which is preliminary data.</text>
</comment>
<dbReference type="Proteomes" id="UP001362899">
    <property type="component" value="Unassembled WGS sequence"/>
</dbReference>
<feature type="compositionally biased region" description="Low complexity" evidence="1">
    <location>
        <begin position="1355"/>
        <end position="1368"/>
    </location>
</feature>
<organism evidence="2 3">
    <name type="scientific">Starmerella bacillaris</name>
    <name type="common">Yeast</name>
    <name type="synonym">Candida zemplinina</name>
    <dbReference type="NCBI Taxonomy" id="1247836"/>
    <lineage>
        <taxon>Eukaryota</taxon>
        <taxon>Fungi</taxon>
        <taxon>Dikarya</taxon>
        <taxon>Ascomycota</taxon>
        <taxon>Saccharomycotina</taxon>
        <taxon>Dipodascomycetes</taxon>
        <taxon>Dipodascales</taxon>
        <taxon>Trichomonascaceae</taxon>
        <taxon>Starmerella</taxon>
    </lineage>
</organism>
<feature type="region of interest" description="Disordered" evidence="1">
    <location>
        <begin position="158"/>
        <end position="290"/>
    </location>
</feature>
<evidence type="ECO:0000313" key="3">
    <source>
        <dbReference type="Proteomes" id="UP001362899"/>
    </source>
</evidence>
<feature type="region of interest" description="Disordered" evidence="1">
    <location>
        <begin position="1351"/>
        <end position="1371"/>
    </location>
</feature>
<feature type="compositionally biased region" description="Acidic residues" evidence="1">
    <location>
        <begin position="239"/>
        <end position="248"/>
    </location>
</feature>
<name>A0AAV5RIK3_STABA</name>